<evidence type="ECO:0008006" key="3">
    <source>
        <dbReference type="Google" id="ProtNLM"/>
    </source>
</evidence>
<dbReference type="AlphaFoldDB" id="A0A840TX54"/>
<dbReference type="EMBL" id="JACHGF010000008">
    <property type="protein sequence ID" value="MBB5286192.1"/>
    <property type="molecule type" value="Genomic_DNA"/>
</dbReference>
<reference evidence="1 2" key="1">
    <citation type="submission" date="2020-08" db="EMBL/GenBank/DDBJ databases">
        <title>Genomic Encyclopedia of Type Strains, Phase IV (KMG-IV): sequencing the most valuable type-strain genomes for metagenomic binning, comparative biology and taxonomic classification.</title>
        <authorList>
            <person name="Goeker M."/>
        </authorList>
    </citation>
    <scope>NUCLEOTIDE SEQUENCE [LARGE SCALE GENOMIC DNA]</scope>
    <source>
        <strain evidence="1 2">DSM 105074</strain>
    </source>
</reference>
<proteinExistence type="predicted"/>
<gene>
    <name evidence="1" type="ORF">HNQ92_004352</name>
</gene>
<evidence type="ECO:0000313" key="1">
    <source>
        <dbReference type="EMBL" id="MBB5286192.1"/>
    </source>
</evidence>
<organism evidence="1 2">
    <name type="scientific">Rhabdobacter roseus</name>
    <dbReference type="NCBI Taxonomy" id="1655419"/>
    <lineage>
        <taxon>Bacteria</taxon>
        <taxon>Pseudomonadati</taxon>
        <taxon>Bacteroidota</taxon>
        <taxon>Cytophagia</taxon>
        <taxon>Cytophagales</taxon>
        <taxon>Cytophagaceae</taxon>
        <taxon>Rhabdobacter</taxon>
    </lineage>
</organism>
<name>A0A840TX54_9BACT</name>
<accession>A0A840TX54</accession>
<protein>
    <recommendedName>
        <fullName evidence="3">STAS/SEC14 domain-containing protein</fullName>
    </recommendedName>
</protein>
<comment type="caution">
    <text evidence="1">The sequence shown here is derived from an EMBL/GenBank/DDBJ whole genome shotgun (WGS) entry which is preliminary data.</text>
</comment>
<dbReference type="Proteomes" id="UP000557307">
    <property type="component" value="Unassembled WGS sequence"/>
</dbReference>
<keyword evidence="2" id="KW-1185">Reference proteome</keyword>
<evidence type="ECO:0000313" key="2">
    <source>
        <dbReference type="Proteomes" id="UP000557307"/>
    </source>
</evidence>
<sequence length="157" mass="18382">MTAIKITETNWYPEKRLIVTRISGNLDKNDIEQWEKGFKYVLGKVENNTLFKIFVDMHGFNAMSLDAHKRFRSVIPLTLADYGWKTGYVDLFEEEAKAIRYKNTRGIQCVGAAHAHQDETKMALYESKFSSEREHFFLDPMQAMQWIENLEITKVHS</sequence>